<evidence type="ECO:0000313" key="1">
    <source>
        <dbReference type="EMBL" id="KAJ3488490.1"/>
    </source>
</evidence>
<organism evidence="1 2">
    <name type="scientific">Agrocybe chaxingu</name>
    <dbReference type="NCBI Taxonomy" id="84603"/>
    <lineage>
        <taxon>Eukaryota</taxon>
        <taxon>Fungi</taxon>
        <taxon>Dikarya</taxon>
        <taxon>Basidiomycota</taxon>
        <taxon>Agaricomycotina</taxon>
        <taxon>Agaricomycetes</taxon>
        <taxon>Agaricomycetidae</taxon>
        <taxon>Agaricales</taxon>
        <taxon>Agaricineae</taxon>
        <taxon>Strophariaceae</taxon>
        <taxon>Agrocybe</taxon>
    </lineage>
</organism>
<accession>A0A9W8JNE3</accession>
<proteinExistence type="predicted"/>
<comment type="caution">
    <text evidence="1">The sequence shown here is derived from an EMBL/GenBank/DDBJ whole genome shotgun (WGS) entry which is preliminary data.</text>
</comment>
<dbReference type="Proteomes" id="UP001148786">
    <property type="component" value="Unassembled WGS sequence"/>
</dbReference>
<name>A0A9W8JNE3_9AGAR</name>
<dbReference type="AlphaFoldDB" id="A0A9W8JNE3"/>
<sequence>MFTSVLSPTRTPIVSFHAHFTHHYHRTSVGNMITDIDEQRLLLARQAQRYRQLVPLLYVKARGFIRLRLRASLLGRTMFASHKLTTHPIQERNERPLDHSYPPVSADPGGLCSVAECRTDTLPDTLRIVLRAVETCSG</sequence>
<evidence type="ECO:0000313" key="2">
    <source>
        <dbReference type="Proteomes" id="UP001148786"/>
    </source>
</evidence>
<gene>
    <name evidence="1" type="ORF">NLJ89_g11613</name>
</gene>
<reference evidence="1" key="1">
    <citation type="submission" date="2022-07" db="EMBL/GenBank/DDBJ databases">
        <title>Genome Sequence of Agrocybe chaxingu.</title>
        <authorList>
            <person name="Buettner E."/>
        </authorList>
    </citation>
    <scope>NUCLEOTIDE SEQUENCE</scope>
    <source>
        <strain evidence="1">MP-N11</strain>
    </source>
</reference>
<keyword evidence="2" id="KW-1185">Reference proteome</keyword>
<protein>
    <submittedName>
        <fullName evidence="1">Uncharacterized protein</fullName>
    </submittedName>
</protein>
<dbReference type="EMBL" id="JANKHO010002821">
    <property type="protein sequence ID" value="KAJ3488490.1"/>
    <property type="molecule type" value="Genomic_DNA"/>
</dbReference>